<dbReference type="InterPro" id="IPR011249">
    <property type="entry name" value="Metalloenz_LuxS/M16"/>
</dbReference>
<dbReference type="InterPro" id="IPR011765">
    <property type="entry name" value="Pept_M16_N"/>
</dbReference>
<evidence type="ECO:0000313" key="4">
    <source>
        <dbReference type="Proteomes" id="UP000229523"/>
    </source>
</evidence>
<dbReference type="EMBL" id="MJBI02000001">
    <property type="protein sequence ID" value="RAI82787.1"/>
    <property type="molecule type" value="Genomic_DNA"/>
</dbReference>
<dbReference type="Pfam" id="PF05193">
    <property type="entry name" value="Peptidase_M16_C"/>
    <property type="match status" value="1"/>
</dbReference>
<proteinExistence type="predicted"/>
<evidence type="ECO:0000259" key="1">
    <source>
        <dbReference type="Pfam" id="PF00675"/>
    </source>
</evidence>
<dbReference type="SUPFAM" id="SSF63411">
    <property type="entry name" value="LuxS/MPP-like metallohydrolase"/>
    <property type="match status" value="2"/>
</dbReference>
<name>A0A364JP95_9STAP</name>
<evidence type="ECO:0000313" key="3">
    <source>
        <dbReference type="EMBL" id="RAI82787.1"/>
    </source>
</evidence>
<organism evidence="3 4">
    <name type="scientific">Macrococcoides goetzii</name>
    <dbReference type="NCBI Taxonomy" id="1891097"/>
    <lineage>
        <taxon>Bacteria</taxon>
        <taxon>Bacillati</taxon>
        <taxon>Bacillota</taxon>
        <taxon>Bacilli</taxon>
        <taxon>Bacillales</taxon>
        <taxon>Staphylococcaceae</taxon>
        <taxon>Macrococcoides</taxon>
    </lineage>
</organism>
<evidence type="ECO:0000259" key="2">
    <source>
        <dbReference type="Pfam" id="PF05193"/>
    </source>
</evidence>
<feature type="domain" description="Peptidase M16 C-terminal" evidence="2">
    <location>
        <begin position="215"/>
        <end position="373"/>
    </location>
</feature>
<dbReference type="PANTHER" id="PTHR11851:SF134">
    <property type="entry name" value="ZINC-DEPENDENT PROTEASE"/>
    <property type="match status" value="1"/>
</dbReference>
<dbReference type="Proteomes" id="UP000229523">
    <property type="component" value="Unassembled WGS sequence"/>
</dbReference>
<accession>A0A364JP95</accession>
<keyword evidence="4" id="KW-1185">Reference proteome</keyword>
<dbReference type="Pfam" id="PF00675">
    <property type="entry name" value="Peptidase_M16"/>
    <property type="match status" value="1"/>
</dbReference>
<dbReference type="NCBIfam" id="NF047421">
    <property type="entry name" value="YfmH_fam"/>
    <property type="match status" value="1"/>
</dbReference>
<dbReference type="Gene3D" id="3.30.830.10">
    <property type="entry name" value="Metalloenzyme, LuxS/M16 peptidase-like"/>
    <property type="match status" value="2"/>
</dbReference>
<reference evidence="3 4" key="1">
    <citation type="journal article" date="2018" name="Front. Microbiol.">
        <title>Description and Comparative Genomics of Macrococcus caseolyticus subsp. hominis subsp. nov., Macrococcus goetzii sp. nov., Macrococcus epidermidis sp. nov., and Macrococcus bohemicus sp. nov., Novel Macrococci From Human Clinical Material With Virulence Potential and Suspected Uptake of Foreign DNA by Natural Transformation.</title>
        <authorList>
            <person name="Maslanova I."/>
            <person name="Wertheimer Z."/>
            <person name="Sedlacek I."/>
            <person name="Svec P."/>
            <person name="Indrakova A."/>
            <person name="Kovarovic V."/>
            <person name="Schumann P."/>
            <person name="Sproer C."/>
            <person name="Kralova S."/>
            <person name="Sedo O."/>
            <person name="Kristofova L."/>
            <person name="Vrbovska V."/>
            <person name="Fuzik T."/>
            <person name="Petras P."/>
            <person name="Zdrahal Z."/>
            <person name="Ruzickova V."/>
            <person name="Doskar J."/>
            <person name="Pantucek R."/>
        </authorList>
    </citation>
    <scope>NUCLEOTIDE SEQUENCE [LARGE SCALE GENOMIC DNA]</scope>
    <source>
        <strain evidence="3 4">CCM 4927</strain>
    </source>
</reference>
<protein>
    <submittedName>
        <fullName evidence="3">Insulinase family protein</fullName>
    </submittedName>
</protein>
<dbReference type="PANTHER" id="PTHR11851">
    <property type="entry name" value="METALLOPROTEASE"/>
    <property type="match status" value="1"/>
</dbReference>
<dbReference type="GO" id="GO:0046872">
    <property type="term" value="F:metal ion binding"/>
    <property type="evidence" value="ECO:0007669"/>
    <property type="project" value="InterPro"/>
</dbReference>
<dbReference type="InterPro" id="IPR007863">
    <property type="entry name" value="Peptidase_M16_C"/>
</dbReference>
<comment type="caution">
    <text evidence="3">The sequence shown here is derived from an EMBL/GenBank/DDBJ whole genome shotgun (WGS) entry which is preliminary data.</text>
</comment>
<gene>
    <name evidence="3" type="ORF">BFS35_003635</name>
</gene>
<dbReference type="InterPro" id="IPR050361">
    <property type="entry name" value="MPP/UQCRC_Complex"/>
</dbReference>
<sequence length="458" mass="53520">MDKRYTGNNEKRYYRCCTHRGFTYCVLFNKRGNRMKQTYYKAIDETLFETVLDNGMQLFIIPKKGFQKSYVTMTTKYGSIHNDFVRQDGTKVHMPKGIAHFLEHKMFEKEDGDMFNAFSKYGSSANAFTSYDRTSYLFTTVESLKENIKLLVDMLQTPYFTKESVEKEVGIIAEEIKMYQDQPNYRLYYQTLKAMYHTHPVRVDIAGTVESINEITDQTLYDCYNTFYHPKNMVMFIVGNVEPIEMTDYINSIIKPFNTFQPVNILPFEEPESVAVNEVKSIDNVQMDKLMLGIKTDNFKSTDNLILTELKILFALDMLFGEQTDFYQSLLKDQLIDDSFGFNFTIEPTFSHMFIAGATRDAERLKQRIISQLYNFDLLNDQKAFDLIVRQTIGEYVSSMNSPEYIANQFTRYFFNDVILFDILPLLEQLTLAECIETYKSTLNNAHITDSRIVKRNG</sequence>
<dbReference type="AlphaFoldDB" id="A0A364JP95"/>
<feature type="domain" description="Peptidase M16 N-terminal" evidence="1">
    <location>
        <begin position="96"/>
        <end position="208"/>
    </location>
</feature>